<evidence type="ECO:0000256" key="1">
    <source>
        <dbReference type="ARBA" id="ARBA00004123"/>
    </source>
</evidence>
<dbReference type="AlphaFoldDB" id="A0A9P9JHI3"/>
<dbReference type="EMBL" id="JAGMUV010000002">
    <property type="protein sequence ID" value="KAH7170793.1"/>
    <property type="molecule type" value="Genomic_DNA"/>
</dbReference>
<evidence type="ECO:0000256" key="6">
    <source>
        <dbReference type="ARBA" id="ARBA00023328"/>
    </source>
</evidence>
<evidence type="ECO:0000313" key="10">
    <source>
        <dbReference type="Proteomes" id="UP000738349"/>
    </source>
</evidence>
<organism evidence="9 10">
    <name type="scientific">Dactylonectria macrodidyma</name>
    <dbReference type="NCBI Taxonomy" id="307937"/>
    <lineage>
        <taxon>Eukaryota</taxon>
        <taxon>Fungi</taxon>
        <taxon>Dikarya</taxon>
        <taxon>Ascomycota</taxon>
        <taxon>Pezizomycotina</taxon>
        <taxon>Sordariomycetes</taxon>
        <taxon>Hypocreomycetidae</taxon>
        <taxon>Hypocreales</taxon>
        <taxon>Nectriaceae</taxon>
        <taxon>Dactylonectria</taxon>
    </lineage>
</organism>
<keyword evidence="4" id="KW-0995">Kinetochore</keyword>
<dbReference type="Pfam" id="PF05837">
    <property type="entry name" value="CENP-H"/>
    <property type="match status" value="1"/>
</dbReference>
<dbReference type="GO" id="GO:0000776">
    <property type="term" value="C:kinetochore"/>
    <property type="evidence" value="ECO:0007669"/>
    <property type="project" value="UniProtKB-KW"/>
</dbReference>
<dbReference type="InterPro" id="IPR008426">
    <property type="entry name" value="CENP-H_C"/>
</dbReference>
<comment type="subcellular location">
    <subcellularLocation>
        <location evidence="2">Chromosome</location>
        <location evidence="2">Centromere</location>
        <location evidence="2">Kinetochore</location>
    </subcellularLocation>
    <subcellularLocation>
        <location evidence="1">Nucleus</location>
    </subcellularLocation>
</comment>
<dbReference type="GO" id="GO:0007059">
    <property type="term" value="P:chromosome segregation"/>
    <property type="evidence" value="ECO:0007669"/>
    <property type="project" value="TreeGrafter"/>
</dbReference>
<evidence type="ECO:0000256" key="5">
    <source>
        <dbReference type="ARBA" id="ARBA00023242"/>
    </source>
</evidence>
<evidence type="ECO:0000256" key="3">
    <source>
        <dbReference type="ARBA" id="ARBA00022454"/>
    </source>
</evidence>
<dbReference type="GO" id="GO:0051382">
    <property type="term" value="P:kinetochore assembly"/>
    <property type="evidence" value="ECO:0007669"/>
    <property type="project" value="InterPro"/>
</dbReference>
<evidence type="ECO:0000259" key="8">
    <source>
        <dbReference type="Pfam" id="PF05837"/>
    </source>
</evidence>
<comment type="similarity">
    <text evidence="7">Belongs to the CENP-H/MCM16 family.</text>
</comment>
<dbReference type="OrthoDB" id="2274804at2759"/>
<dbReference type="PANTHER" id="PTHR48122">
    <property type="entry name" value="CENTROMERE PROTEIN H"/>
    <property type="match status" value="1"/>
</dbReference>
<keyword evidence="10" id="KW-1185">Reference proteome</keyword>
<dbReference type="PANTHER" id="PTHR48122:SF1">
    <property type="entry name" value="CENTROMERE PROTEIN H"/>
    <property type="match status" value="1"/>
</dbReference>
<evidence type="ECO:0000256" key="2">
    <source>
        <dbReference type="ARBA" id="ARBA00004629"/>
    </source>
</evidence>
<feature type="domain" description="Centromere protein H C-terminal" evidence="8">
    <location>
        <begin position="26"/>
        <end position="230"/>
    </location>
</feature>
<evidence type="ECO:0000256" key="4">
    <source>
        <dbReference type="ARBA" id="ARBA00022838"/>
    </source>
</evidence>
<keyword evidence="6" id="KW-0137">Centromere</keyword>
<reference evidence="9" key="1">
    <citation type="journal article" date="2021" name="Nat. Commun.">
        <title>Genetic determinants of endophytism in the Arabidopsis root mycobiome.</title>
        <authorList>
            <person name="Mesny F."/>
            <person name="Miyauchi S."/>
            <person name="Thiergart T."/>
            <person name="Pickel B."/>
            <person name="Atanasova L."/>
            <person name="Karlsson M."/>
            <person name="Huettel B."/>
            <person name="Barry K.W."/>
            <person name="Haridas S."/>
            <person name="Chen C."/>
            <person name="Bauer D."/>
            <person name="Andreopoulos W."/>
            <person name="Pangilinan J."/>
            <person name="LaButti K."/>
            <person name="Riley R."/>
            <person name="Lipzen A."/>
            <person name="Clum A."/>
            <person name="Drula E."/>
            <person name="Henrissat B."/>
            <person name="Kohler A."/>
            <person name="Grigoriev I.V."/>
            <person name="Martin F.M."/>
            <person name="Hacquard S."/>
        </authorList>
    </citation>
    <scope>NUCLEOTIDE SEQUENCE</scope>
    <source>
        <strain evidence="9">MPI-CAGE-AT-0147</strain>
    </source>
</reference>
<evidence type="ECO:0000313" key="9">
    <source>
        <dbReference type="EMBL" id="KAH7170793.1"/>
    </source>
</evidence>
<evidence type="ECO:0000256" key="7">
    <source>
        <dbReference type="ARBA" id="ARBA00025735"/>
    </source>
</evidence>
<comment type="caution">
    <text evidence="9">The sequence shown here is derived from an EMBL/GenBank/DDBJ whole genome shotgun (WGS) entry which is preliminary data.</text>
</comment>
<dbReference type="GO" id="GO:0043515">
    <property type="term" value="F:kinetochore binding"/>
    <property type="evidence" value="ECO:0007669"/>
    <property type="project" value="TreeGrafter"/>
</dbReference>
<accession>A0A9P9JHI3</accession>
<dbReference type="InterPro" id="IPR040034">
    <property type="entry name" value="CENP-H"/>
</dbReference>
<proteinExistence type="inferred from homology"/>
<protein>
    <submittedName>
        <fullName evidence="9">Centromere protein H (CENP-H)-domain-containing protein</fullName>
    </submittedName>
</protein>
<dbReference type="GO" id="GO:0005634">
    <property type="term" value="C:nucleus"/>
    <property type="evidence" value="ECO:0007669"/>
    <property type="project" value="UniProtKB-SubCell"/>
</dbReference>
<sequence>MEEPIDQPMTDGLDEETHLPLSEDEEKVLALYDQLQELRLEIAIINGQRSQQPDRPSNYTPEDIRKTQTDLLESRAKYVLRNDVIEGVMMVNPILKAVHNGTDASSVDRDLLPYVERRDDATISVAKQATESDQQLTKLSAVQSETLRVSRQNVELTAELLKLAEEVKRKKTGRTDDPKAKQEQEALQVKVKESKQRWRVMKGVASGIVVGSGVAWAQDDELRETVLDPETEE</sequence>
<dbReference type="GO" id="GO:0007052">
    <property type="term" value="P:mitotic spindle organization"/>
    <property type="evidence" value="ECO:0007669"/>
    <property type="project" value="TreeGrafter"/>
</dbReference>
<name>A0A9P9JHI3_9HYPO</name>
<dbReference type="Proteomes" id="UP000738349">
    <property type="component" value="Unassembled WGS sequence"/>
</dbReference>
<keyword evidence="5" id="KW-0539">Nucleus</keyword>
<gene>
    <name evidence="9" type="ORF">EDB81DRAFT_776677</name>
</gene>
<keyword evidence="3" id="KW-0158">Chromosome</keyword>